<accession>A0A0G4HSE0</accession>
<dbReference type="EMBL" id="CDMZ01003700">
    <property type="protein sequence ID" value="CEM47292.1"/>
    <property type="molecule type" value="Genomic_DNA"/>
</dbReference>
<name>A0A0G4HSE0_9ALVE</name>
<feature type="transmembrane region" description="Helical" evidence="3">
    <location>
        <begin position="330"/>
        <end position="350"/>
    </location>
</feature>
<dbReference type="PANTHER" id="PTHR16255:SF1">
    <property type="entry name" value="REQUIRED FOR MEIOTIC NUCLEAR DIVISION PROTEIN 1 HOMOLOG"/>
    <property type="match status" value="1"/>
</dbReference>
<sequence length="357" mass="41092">MKETGDGQYRLLAGQESAPHSRVISRKPILGRGAKKQTAADGLRGLRDEKEASEQKINAICVTPFLNLNDLADVIRRKGINNMKAPHRYDVIQVGFQGESETKVFFFGFGAAVCWNLLPKDRTTVRLLMQANIVKGEFCVPEHDPLLKGKKGKQQTDETSFEEDDMTFQEPPQSERTEKEEGEKASIKKDVIYLTSTKDDEKLAFSYAFAQSTKMTVFEGIVDVTIEKARSIPESMAALGKVQLSRTEISKQIGELFQHRFYVNLHSDILDTPEIFWDNDEFVGHYKLLRIYLEIPKRVEILNQRLDIVKDLYEMLNDELAVQHGYKLEWIVIYLILLEVFIEVFWNIIIKDVFHWV</sequence>
<dbReference type="AlphaFoldDB" id="A0A0G4HSE0"/>
<dbReference type="PANTHER" id="PTHR16255">
    <property type="entry name" value="REQUIRED FOR MEIOTIC NUCLEAR DIVISION PROTEIN 1 HOMOLOG"/>
    <property type="match status" value="1"/>
</dbReference>
<gene>
    <name evidence="5" type="ORF">Cvel_8272</name>
</gene>
<dbReference type="GO" id="GO:0005739">
    <property type="term" value="C:mitochondrion"/>
    <property type="evidence" value="ECO:0007669"/>
    <property type="project" value="UniProtKB-ARBA"/>
</dbReference>
<feature type="compositionally biased region" description="Basic and acidic residues" evidence="2">
    <location>
        <begin position="173"/>
        <end position="183"/>
    </location>
</feature>
<dbReference type="VEuPathDB" id="CryptoDB:Cvel_8272"/>
<feature type="region of interest" description="Disordered" evidence="2">
    <location>
        <begin position="146"/>
        <end position="183"/>
    </location>
</feature>
<keyword evidence="3" id="KW-1133">Transmembrane helix</keyword>
<dbReference type="InterPro" id="IPR003734">
    <property type="entry name" value="DUF155"/>
</dbReference>
<proteinExistence type="inferred from homology"/>
<dbReference type="PhylomeDB" id="A0A0G4HSE0"/>
<comment type="similarity">
    <text evidence="1">Belongs to the RMD1/sif2 family.</text>
</comment>
<evidence type="ECO:0000313" key="5">
    <source>
        <dbReference type="EMBL" id="CEM47292.1"/>
    </source>
</evidence>
<keyword evidence="3" id="KW-0472">Membrane</keyword>
<keyword evidence="3" id="KW-0812">Transmembrane</keyword>
<protein>
    <recommendedName>
        <fullName evidence="4">DUF155 domain-containing protein</fullName>
    </recommendedName>
</protein>
<evidence type="ECO:0000256" key="3">
    <source>
        <dbReference type="SAM" id="Phobius"/>
    </source>
</evidence>
<evidence type="ECO:0000256" key="1">
    <source>
        <dbReference type="ARBA" id="ARBA00008306"/>
    </source>
</evidence>
<dbReference type="InterPro" id="IPR051624">
    <property type="entry name" value="RMD1/Sad1-interacting"/>
</dbReference>
<feature type="region of interest" description="Disordered" evidence="2">
    <location>
        <begin position="1"/>
        <end position="20"/>
    </location>
</feature>
<evidence type="ECO:0000259" key="4">
    <source>
        <dbReference type="Pfam" id="PF02582"/>
    </source>
</evidence>
<reference evidence="5" key="1">
    <citation type="submission" date="2014-11" db="EMBL/GenBank/DDBJ databases">
        <authorList>
            <person name="Otto D Thomas"/>
            <person name="Naeem Raeece"/>
        </authorList>
    </citation>
    <scope>NUCLEOTIDE SEQUENCE</scope>
</reference>
<organism evidence="5">
    <name type="scientific">Chromera velia CCMP2878</name>
    <dbReference type="NCBI Taxonomy" id="1169474"/>
    <lineage>
        <taxon>Eukaryota</taxon>
        <taxon>Sar</taxon>
        <taxon>Alveolata</taxon>
        <taxon>Colpodellida</taxon>
        <taxon>Chromeraceae</taxon>
        <taxon>Chromera</taxon>
    </lineage>
</organism>
<dbReference type="Pfam" id="PF02582">
    <property type="entry name" value="DUF155"/>
    <property type="match status" value="1"/>
</dbReference>
<evidence type="ECO:0000256" key="2">
    <source>
        <dbReference type="SAM" id="MobiDB-lite"/>
    </source>
</evidence>
<feature type="domain" description="DUF155" evidence="4">
    <location>
        <begin position="104"/>
        <end position="303"/>
    </location>
</feature>